<dbReference type="SMART" id="SM00257">
    <property type="entry name" value="LysM"/>
    <property type="match status" value="1"/>
</dbReference>
<feature type="compositionally biased region" description="Low complexity" evidence="1">
    <location>
        <begin position="684"/>
        <end position="702"/>
    </location>
</feature>
<feature type="compositionally biased region" description="Polar residues" evidence="1">
    <location>
        <begin position="569"/>
        <end position="588"/>
    </location>
</feature>
<feature type="compositionally biased region" description="Polar residues" evidence="1">
    <location>
        <begin position="174"/>
        <end position="185"/>
    </location>
</feature>
<dbReference type="EMBL" id="LC066397">
    <property type="protein sequence ID" value="BAT31144.1"/>
    <property type="molecule type" value="Genomic_DNA"/>
</dbReference>
<name>A0A0P0ZAD2_9HYPH</name>
<organism evidence="4">
    <name type="scientific">Fulvimarina pelagi</name>
    <dbReference type="NCBI Taxonomy" id="217511"/>
    <lineage>
        <taxon>Bacteria</taxon>
        <taxon>Pseudomonadati</taxon>
        <taxon>Pseudomonadota</taxon>
        <taxon>Alphaproteobacteria</taxon>
        <taxon>Hyphomicrobiales</taxon>
        <taxon>Aurantimonadaceae</taxon>
        <taxon>Fulvimarina</taxon>
    </lineage>
</organism>
<feature type="compositionally biased region" description="Polar residues" evidence="1">
    <location>
        <begin position="661"/>
        <end position="682"/>
    </location>
</feature>
<evidence type="ECO:0000256" key="2">
    <source>
        <dbReference type="SAM" id="Phobius"/>
    </source>
</evidence>
<keyword evidence="2" id="KW-1133">Transmembrane helix</keyword>
<feature type="region of interest" description="Disordered" evidence="1">
    <location>
        <begin position="47"/>
        <end position="100"/>
    </location>
</feature>
<dbReference type="Gene3D" id="3.10.350.10">
    <property type="entry name" value="LysM domain"/>
    <property type="match status" value="1"/>
</dbReference>
<evidence type="ECO:0000259" key="3">
    <source>
        <dbReference type="PROSITE" id="PS51782"/>
    </source>
</evidence>
<dbReference type="AlphaFoldDB" id="A0A0P0ZAD2"/>
<dbReference type="OrthoDB" id="370541at2"/>
<feature type="compositionally biased region" description="Low complexity" evidence="1">
    <location>
        <begin position="85"/>
        <end position="95"/>
    </location>
</feature>
<dbReference type="InterPro" id="IPR052196">
    <property type="entry name" value="Bact_Kbp"/>
</dbReference>
<sequence length="796" mass="82422">MKRKVLGIIVAFFMIIGAIVAGYWDMLVSERAELRSIAQKAFDRFTTSDDASDPAATGSGRNTGNGSQVVASAENVDEFSENEGTSAASTSSQSSEMGAENENLISQTAADEVVDVASDTATLETDTRPTSSVKTEPSTSQVDEDTAANYEETGVSLGRSAEGMEVAEAKSDTLSDNQQTPSADATGTLFGTRAVSGSETADQDVIMFPRTPSDGDERPAVSSDRLQFDVLRVEPDGSMVVAGRGPSNSTIYLEEGGKRIGSDQSGPGGDFVVILSQGLATGAHAIKLVAETEGGDRAVSEETAIVDVPDRGEENQLLALVESPDAPARLIDIPAGENAAAGSDRSTDRTGSRSSERQPNETATNNGGSQDQTTSDASSPAIDDTGEAAQNSGSSTGELLIAETSNASDGEPTDVVLLPLDKSTSAPAASDLASDALRVEAIEIEGDRIFVAGAAPGGANVRIYLDNELLAESRSSGAGRFLIDASSKISVGDHTVRVDQLDVGGEVEARVAVPFSRPDAGAMSAISPSLQLSNSTNKSASLADADGLTSRRQASDGSASLGTLVEEQPVQSTESAARDPVSTSSTPSPEKKGDRSSTTDAYGGEPEISSDLSRNLSAKSEGSNAALLTGGDGPENIASETFASIDPSEGVSPLGSDERVQGTNIERPASTTRDTSQSNASQDVAAVESSPAANASAAETTPQSENETGTGEPKDYSVPTRIQAPLETQTGRVLIRKGDTLWQISRENYGQGTRYTVIYLANGDQIRDPNLIYPGQIFQMPPKSTAEVSPSSETVE</sequence>
<feature type="transmembrane region" description="Helical" evidence="2">
    <location>
        <begin position="5"/>
        <end position="24"/>
    </location>
</feature>
<feature type="compositionally biased region" description="Basic and acidic residues" evidence="1">
    <location>
        <begin position="345"/>
        <end position="359"/>
    </location>
</feature>
<dbReference type="PANTHER" id="PTHR34700">
    <property type="entry name" value="POTASSIUM BINDING PROTEIN KBP"/>
    <property type="match status" value="1"/>
</dbReference>
<dbReference type="CDD" id="cd00118">
    <property type="entry name" value="LysM"/>
    <property type="match status" value="1"/>
</dbReference>
<feature type="compositionally biased region" description="Polar residues" evidence="1">
    <location>
        <begin position="59"/>
        <end position="70"/>
    </location>
</feature>
<proteinExistence type="predicted"/>
<protein>
    <submittedName>
        <fullName evidence="4">Peptidoglycan binding protein, Lysm domain</fullName>
    </submittedName>
</protein>
<feature type="region of interest" description="Disordered" evidence="1">
    <location>
        <begin position="334"/>
        <end position="395"/>
    </location>
</feature>
<evidence type="ECO:0000256" key="1">
    <source>
        <dbReference type="SAM" id="MobiDB-lite"/>
    </source>
</evidence>
<keyword evidence="2" id="KW-0472">Membrane</keyword>
<feature type="compositionally biased region" description="Polar residues" evidence="1">
    <location>
        <begin position="610"/>
        <end position="623"/>
    </location>
</feature>
<keyword evidence="2" id="KW-0812">Transmembrane</keyword>
<dbReference type="PROSITE" id="PS51782">
    <property type="entry name" value="LYSM"/>
    <property type="match status" value="1"/>
</dbReference>
<dbReference type="InterPro" id="IPR036779">
    <property type="entry name" value="LysM_dom_sf"/>
</dbReference>
<evidence type="ECO:0000313" key="4">
    <source>
        <dbReference type="EMBL" id="BAT31144.1"/>
    </source>
</evidence>
<feature type="compositionally biased region" description="Polar residues" evidence="1">
    <location>
        <begin position="121"/>
        <end position="141"/>
    </location>
</feature>
<dbReference type="RefSeq" id="WP_007065681.1">
    <property type="nucleotide sequence ID" value="NZ_BBWO01000017.1"/>
</dbReference>
<feature type="domain" description="LysM" evidence="3">
    <location>
        <begin position="731"/>
        <end position="780"/>
    </location>
</feature>
<feature type="compositionally biased region" description="Polar residues" evidence="1">
    <location>
        <begin position="550"/>
        <end position="561"/>
    </location>
</feature>
<dbReference type="PANTHER" id="PTHR34700:SF4">
    <property type="entry name" value="PHAGE-LIKE ELEMENT PBSX PROTEIN XKDP"/>
    <property type="match status" value="1"/>
</dbReference>
<reference evidence="4" key="1">
    <citation type="journal article" date="2015" name="Proc. Natl. Acad. Sci. U.S.A.">
        <title>Bacterial clade with the ribosomal RNA operon on a small plasmid rather than the chromosome.</title>
        <authorList>
            <person name="Anda M."/>
            <person name="Ohtsubo Y."/>
            <person name="Okubo T."/>
            <person name="Sugawara M."/>
            <person name="Nagata Y."/>
            <person name="Tsuda M."/>
            <person name="Minamisawa K."/>
            <person name="Mitsui H."/>
        </authorList>
    </citation>
    <scope>NUCLEOTIDE SEQUENCE</scope>
    <source>
        <strain evidence="4">DSM 15513</strain>
    </source>
</reference>
<feature type="compositionally biased region" description="Polar residues" evidence="1">
    <location>
        <begin position="360"/>
        <end position="378"/>
    </location>
</feature>
<accession>A0A0P0ZAD2</accession>
<dbReference type="InterPro" id="IPR018392">
    <property type="entry name" value="LysM"/>
</dbReference>
<feature type="compositionally biased region" description="Polar residues" evidence="1">
    <location>
        <begin position="527"/>
        <end position="540"/>
    </location>
</feature>
<feature type="region of interest" description="Disordered" evidence="1">
    <location>
        <begin position="527"/>
        <end position="719"/>
    </location>
</feature>
<dbReference type="Pfam" id="PF01476">
    <property type="entry name" value="LysM"/>
    <property type="match status" value="1"/>
</dbReference>
<feature type="region of interest" description="Disordered" evidence="1">
    <location>
        <begin position="121"/>
        <end position="188"/>
    </location>
</feature>